<evidence type="ECO:0000313" key="10">
    <source>
        <dbReference type="EMBL" id="KTB43947.1"/>
    </source>
</evidence>
<dbReference type="InterPro" id="IPR037110">
    <property type="entry name" value="Betagal_dom2_sf"/>
</dbReference>
<dbReference type="SUPFAM" id="SSF51445">
    <property type="entry name" value="(Trans)glycosidases"/>
    <property type="match status" value="1"/>
</dbReference>
<dbReference type="Proteomes" id="UP000054988">
    <property type="component" value="Unassembled WGS sequence"/>
</dbReference>
<evidence type="ECO:0000313" key="11">
    <source>
        <dbReference type="Proteomes" id="UP000054988"/>
    </source>
</evidence>
<dbReference type="EMBL" id="LATX01001040">
    <property type="protein sequence ID" value="KTB43947.1"/>
    <property type="molecule type" value="Genomic_DNA"/>
</dbReference>
<dbReference type="SUPFAM" id="SSF49785">
    <property type="entry name" value="Galactose-binding domain-like"/>
    <property type="match status" value="2"/>
</dbReference>
<dbReference type="InterPro" id="IPR018954">
    <property type="entry name" value="Betagal_dom2"/>
</dbReference>
<gene>
    <name evidence="10" type="ORF">WG66_3474</name>
</gene>
<dbReference type="Pfam" id="PF13363">
    <property type="entry name" value="BetaGal_dom3"/>
    <property type="match status" value="1"/>
</dbReference>
<dbReference type="PRINTS" id="PR00742">
    <property type="entry name" value="GLHYDRLASE35"/>
</dbReference>
<dbReference type="SMART" id="SM01029">
    <property type="entry name" value="BetaGal_dom2"/>
    <property type="match status" value="1"/>
</dbReference>
<dbReference type="PANTHER" id="PTHR23421">
    <property type="entry name" value="BETA-GALACTOSIDASE RELATED"/>
    <property type="match status" value="1"/>
</dbReference>
<sequence>MALPVALAMAGVQLEAQADLLARRQYTGTGDVQFDNYSLILNGQRIFLHSGEFHTFRIPIPSLWPDILQKYKAAGLNSISVYEPMVLLNPSRGVVDFDGWRGLKQLYEVAMEIGLWVVMRPVASLREAHEEKQYINAEVSAGGVSHWITSEIAGDLRSNDSDWREAWQDYILGVIRETRDYQITNGGPVIAIQLDNEYTAEEGMDYFEDLKRVYQDPANGIVVPLTYNDPYRGKAFINGTGSVDLYGLDSYPQAFDCSHPDLWKPVTPNYHQYHQEVNPSQPWYIPEFQVGSYDPWGPTAPGYEQCRKLTDAEFESVFNLQLWASNAKLINYYMSPFKMSDPVFPFSSGVYTSYDYGAPIAEARTLTPKYTQLKMQGIFLRSSPEFYKTNWIGDTSTNLTEGGVSAVNNTPPAFVTLLRNPDSDAGFWILRQNDSTSTSTSIFNLDITTKADSTKPFRLPYPIILQGRESKVIVTDYLFGASSHLTYTTAQVLFAGVIDGRDVLFLYGDSDQTYITSVNLTGTSSPARSPFIQVDDRRVITVLAGAEGLFTVWDSETQLVLYADTPTAETFYAPAITVPNSDDNPYSKFWSFGTNETVLVAGPYLVREATYSKDRKQLDLRGDLDITTNVTNVTLVAPKTVTSVTWNGMSVSLDDVLGSVMTGTISSSKSGLLAKDTVVELGHWKYADSLPEIRGCFDDSGWVEANHTQTNIPHPMLYGDGRVLYGCDYGFCENIVLWRGHFMGTGMEKSVNLSVNGGEAFSASVWLNDVFLKTTYGNSTNNNNIIAETDEVFAFLEGIVEEGEINVITIVQDNMGLDEAEDNRNSMKSPRGIRGFQLNTGNFLSWKVQGKIGGYTNFPDKVRGLLNEGGLFGERKGWHLPGFDSSTWESRDELSLDAEAGVGFFVTTFELDTPCGIDIMMSFVFEEEFGLPYRALLFVNGWMMGKRVGNLGPQAKFPVHEGILNYHGMNTMAIALWAMEPGIDIVPQLRLVVDSVFEGGVGRIEVNNPGWTAQGRE</sequence>
<evidence type="ECO:0000259" key="9">
    <source>
        <dbReference type="SMART" id="SM01029"/>
    </source>
</evidence>
<comment type="similarity">
    <text evidence="2 8">Belongs to the glycosyl hydrolase 35 family.</text>
</comment>
<feature type="domain" description="Beta-galactosidase" evidence="9">
    <location>
        <begin position="395"/>
        <end position="571"/>
    </location>
</feature>
<dbReference type="GO" id="GO:0004565">
    <property type="term" value="F:beta-galactosidase activity"/>
    <property type="evidence" value="ECO:0007669"/>
    <property type="project" value="UniProtKB-EC"/>
</dbReference>
<dbReference type="InterPro" id="IPR036833">
    <property type="entry name" value="BetaGal_dom3_sf"/>
</dbReference>
<evidence type="ECO:0000256" key="4">
    <source>
        <dbReference type="ARBA" id="ARBA00022729"/>
    </source>
</evidence>
<dbReference type="SUPFAM" id="SSF117100">
    <property type="entry name" value="Beta-galactosidase LacA, domain 3"/>
    <property type="match status" value="1"/>
</dbReference>
<dbReference type="Pfam" id="PF10435">
    <property type="entry name" value="BetaGal_dom2"/>
    <property type="match status" value="1"/>
</dbReference>
<dbReference type="EC" id="3.2.1.23" evidence="3"/>
<evidence type="ECO:0000256" key="8">
    <source>
        <dbReference type="RuleBase" id="RU003679"/>
    </source>
</evidence>
<dbReference type="Pfam" id="PF01301">
    <property type="entry name" value="Glyco_hydro_35"/>
    <property type="match status" value="1"/>
</dbReference>
<keyword evidence="5" id="KW-0378">Hydrolase</keyword>
<evidence type="ECO:0000256" key="5">
    <source>
        <dbReference type="ARBA" id="ARBA00022801"/>
    </source>
</evidence>
<name>A0A0W0G5W3_MONRR</name>
<dbReference type="InterPro" id="IPR031330">
    <property type="entry name" value="Gly_Hdrlase_35_cat"/>
</dbReference>
<keyword evidence="7" id="KW-0326">Glycosidase</keyword>
<dbReference type="SUPFAM" id="SSF51011">
    <property type="entry name" value="Glycosyl hydrolase domain"/>
    <property type="match status" value="1"/>
</dbReference>
<evidence type="ECO:0000256" key="7">
    <source>
        <dbReference type="ARBA" id="ARBA00023295"/>
    </source>
</evidence>
<dbReference type="Gene3D" id="2.60.390.10">
    <property type="entry name" value="Beta-galactosidase, domain 3"/>
    <property type="match status" value="1"/>
</dbReference>
<protein>
    <recommendedName>
        <fullName evidence="3">beta-galactosidase</fullName>
        <ecNumber evidence="3">3.2.1.23</ecNumber>
    </recommendedName>
</protein>
<dbReference type="InterPro" id="IPR001944">
    <property type="entry name" value="Glycoside_Hdrlase_35"/>
</dbReference>
<dbReference type="eggNOG" id="KOG0496">
    <property type="taxonomic scope" value="Eukaryota"/>
</dbReference>
<dbReference type="AlphaFoldDB" id="A0A0W0G5W3"/>
<keyword evidence="6" id="KW-0325">Glycoprotein</keyword>
<proteinExistence type="inferred from homology"/>
<evidence type="ECO:0000256" key="1">
    <source>
        <dbReference type="ARBA" id="ARBA00001412"/>
    </source>
</evidence>
<dbReference type="Gene3D" id="2.60.120.260">
    <property type="entry name" value="Galactose-binding domain-like"/>
    <property type="match status" value="2"/>
</dbReference>
<comment type="caution">
    <text evidence="10">The sequence shown here is derived from an EMBL/GenBank/DDBJ whole genome shotgun (WGS) entry which is preliminary data.</text>
</comment>
<organism evidence="10 11">
    <name type="scientific">Moniliophthora roreri</name>
    <name type="common">Frosty pod rot fungus</name>
    <name type="synonym">Monilia roreri</name>
    <dbReference type="NCBI Taxonomy" id="221103"/>
    <lineage>
        <taxon>Eukaryota</taxon>
        <taxon>Fungi</taxon>
        <taxon>Dikarya</taxon>
        <taxon>Basidiomycota</taxon>
        <taxon>Agaricomycotina</taxon>
        <taxon>Agaricomycetes</taxon>
        <taxon>Agaricomycetidae</taxon>
        <taxon>Agaricales</taxon>
        <taxon>Marasmiineae</taxon>
        <taxon>Marasmiaceae</taxon>
        <taxon>Moniliophthora</taxon>
    </lineage>
</organism>
<dbReference type="InterPro" id="IPR017853">
    <property type="entry name" value="GH"/>
</dbReference>
<dbReference type="GO" id="GO:0005975">
    <property type="term" value="P:carbohydrate metabolic process"/>
    <property type="evidence" value="ECO:0007669"/>
    <property type="project" value="InterPro"/>
</dbReference>
<evidence type="ECO:0000256" key="2">
    <source>
        <dbReference type="ARBA" id="ARBA00009809"/>
    </source>
</evidence>
<dbReference type="Pfam" id="PF13364">
    <property type="entry name" value="BetaGal_ABD2"/>
    <property type="match status" value="2"/>
</dbReference>
<comment type="catalytic activity">
    <reaction evidence="1">
        <text>Hydrolysis of terminal non-reducing beta-D-galactose residues in beta-D-galactosides.</text>
        <dbReference type="EC" id="3.2.1.23"/>
    </reaction>
</comment>
<keyword evidence="4" id="KW-0732">Signal</keyword>
<dbReference type="InterPro" id="IPR025300">
    <property type="entry name" value="BetaGal_jelly_roll_dom"/>
</dbReference>
<dbReference type="Gene3D" id="2.102.20.10">
    <property type="entry name" value="Beta-galactosidase, domain 2"/>
    <property type="match status" value="1"/>
</dbReference>
<evidence type="ECO:0000256" key="6">
    <source>
        <dbReference type="ARBA" id="ARBA00023180"/>
    </source>
</evidence>
<accession>A0A0W0G5W3</accession>
<dbReference type="InterPro" id="IPR008979">
    <property type="entry name" value="Galactose-bd-like_sf"/>
</dbReference>
<dbReference type="Gene3D" id="3.20.20.80">
    <property type="entry name" value="Glycosidases"/>
    <property type="match status" value="1"/>
</dbReference>
<evidence type="ECO:0000256" key="3">
    <source>
        <dbReference type="ARBA" id="ARBA00012756"/>
    </source>
</evidence>
<reference evidence="10 11" key="1">
    <citation type="submission" date="2015-12" db="EMBL/GenBank/DDBJ databases">
        <title>Draft genome sequence of Moniliophthora roreri, the causal agent of frosty pod rot of cacao.</title>
        <authorList>
            <person name="Aime M.C."/>
            <person name="Diaz-Valderrama J.R."/>
            <person name="Kijpornyongpan T."/>
            <person name="Phillips-Mora W."/>
        </authorList>
    </citation>
    <scope>NUCLEOTIDE SEQUENCE [LARGE SCALE GENOMIC DNA]</scope>
    <source>
        <strain evidence="10 11">MCA 2952</strain>
    </source>
</reference>
<dbReference type="InterPro" id="IPR025972">
    <property type="entry name" value="BetaGal_dom3"/>
</dbReference>